<dbReference type="WBParaSite" id="Pan_g18575.t1">
    <property type="protein sequence ID" value="Pan_g18575.t1"/>
    <property type="gene ID" value="Pan_g18575"/>
</dbReference>
<keyword evidence="1" id="KW-1185">Reference proteome</keyword>
<evidence type="ECO:0000313" key="2">
    <source>
        <dbReference type="WBParaSite" id="Pan_g18575.t1"/>
    </source>
</evidence>
<reference evidence="1" key="1">
    <citation type="journal article" date="2013" name="Genetics">
        <title>The draft genome and transcriptome of Panagrellus redivivus are shaped by the harsh demands of a free-living lifestyle.</title>
        <authorList>
            <person name="Srinivasan J."/>
            <person name="Dillman A.R."/>
            <person name="Macchietto M.G."/>
            <person name="Heikkinen L."/>
            <person name="Lakso M."/>
            <person name="Fracchia K.M."/>
            <person name="Antoshechkin I."/>
            <person name="Mortazavi A."/>
            <person name="Wong G."/>
            <person name="Sternberg P.W."/>
        </authorList>
    </citation>
    <scope>NUCLEOTIDE SEQUENCE [LARGE SCALE GENOMIC DNA]</scope>
    <source>
        <strain evidence="1">MT8872</strain>
    </source>
</reference>
<accession>A0A7E4ZUP1</accession>
<sequence>MRFETSFKSSSLIAHSDGSRIPSEVISDSTCSWTYSNVLLTTNPKSTIGNEQHTVKDSIRVCLQSVTGVFADFWQFSGLKTHKCEEFFVAGVCFIHFKKHTVVGSERQNGRRRWKTQIELGQLFPQNYIRLKVAVVIIT</sequence>
<reference evidence="2" key="2">
    <citation type="submission" date="2020-10" db="UniProtKB">
        <authorList>
            <consortium name="WormBaseParasite"/>
        </authorList>
    </citation>
    <scope>IDENTIFICATION</scope>
</reference>
<proteinExistence type="predicted"/>
<protein>
    <submittedName>
        <fullName evidence="2">Uncharacterized protein</fullName>
    </submittedName>
</protein>
<dbReference type="Proteomes" id="UP000492821">
    <property type="component" value="Unassembled WGS sequence"/>
</dbReference>
<evidence type="ECO:0000313" key="1">
    <source>
        <dbReference type="Proteomes" id="UP000492821"/>
    </source>
</evidence>
<name>A0A7E4ZUP1_PANRE</name>
<dbReference type="AlphaFoldDB" id="A0A7E4ZUP1"/>
<organism evidence="1 2">
    <name type="scientific">Panagrellus redivivus</name>
    <name type="common">Microworm</name>
    <dbReference type="NCBI Taxonomy" id="6233"/>
    <lineage>
        <taxon>Eukaryota</taxon>
        <taxon>Metazoa</taxon>
        <taxon>Ecdysozoa</taxon>
        <taxon>Nematoda</taxon>
        <taxon>Chromadorea</taxon>
        <taxon>Rhabditida</taxon>
        <taxon>Tylenchina</taxon>
        <taxon>Panagrolaimomorpha</taxon>
        <taxon>Panagrolaimoidea</taxon>
        <taxon>Panagrolaimidae</taxon>
        <taxon>Panagrellus</taxon>
    </lineage>
</organism>